<reference evidence="1" key="1">
    <citation type="submission" date="2018-02" db="EMBL/GenBank/DDBJ databases">
        <title>Rhizophora mucronata_Transcriptome.</title>
        <authorList>
            <person name="Meera S.P."/>
            <person name="Sreeshan A."/>
            <person name="Augustine A."/>
        </authorList>
    </citation>
    <scope>NUCLEOTIDE SEQUENCE</scope>
    <source>
        <tissue evidence="1">Leaf</tissue>
    </source>
</reference>
<accession>A0A2P2JCK4</accession>
<organism evidence="1">
    <name type="scientific">Rhizophora mucronata</name>
    <name type="common">Asiatic mangrove</name>
    <dbReference type="NCBI Taxonomy" id="61149"/>
    <lineage>
        <taxon>Eukaryota</taxon>
        <taxon>Viridiplantae</taxon>
        <taxon>Streptophyta</taxon>
        <taxon>Embryophyta</taxon>
        <taxon>Tracheophyta</taxon>
        <taxon>Spermatophyta</taxon>
        <taxon>Magnoliopsida</taxon>
        <taxon>eudicotyledons</taxon>
        <taxon>Gunneridae</taxon>
        <taxon>Pentapetalae</taxon>
        <taxon>rosids</taxon>
        <taxon>fabids</taxon>
        <taxon>Malpighiales</taxon>
        <taxon>Rhizophoraceae</taxon>
        <taxon>Rhizophora</taxon>
    </lineage>
</organism>
<sequence>MQSSRQRVYFSPSNACPLSSLEGIVEWEVEKGTMPWLVYIFIRSCEGVNALPEGLSHVTTL</sequence>
<proteinExistence type="predicted"/>
<name>A0A2P2JCK4_RHIMU</name>
<evidence type="ECO:0000313" key="1">
    <source>
        <dbReference type="EMBL" id="MBW91201.1"/>
    </source>
</evidence>
<protein>
    <submittedName>
        <fullName evidence="1">Putative disease resistance protein At1g50180 isoform X2</fullName>
    </submittedName>
</protein>
<dbReference type="EMBL" id="GGEC01010718">
    <property type="protein sequence ID" value="MBW91201.1"/>
    <property type="molecule type" value="Transcribed_RNA"/>
</dbReference>
<dbReference type="AlphaFoldDB" id="A0A2P2JCK4"/>